<sequence length="141" mass="15576">MSVKDSEDKVMSACDGSCGDMQPTRLAGRKQRAFKVKNPKVFVMADSSPQQNTLLPKLMKRIVTSRCFCTIVVSHDITMLWKCKSSGLLGLAAAFGCTLFSENECTFALQDWILTLLIQWVNQEGAARSPVPDLMKPEMGV</sequence>
<dbReference type="AlphaFoldDB" id="A0A6A4SDX7"/>
<evidence type="ECO:0000313" key="2">
    <source>
        <dbReference type="Proteomes" id="UP000438429"/>
    </source>
</evidence>
<comment type="caution">
    <text evidence="1">The sequence shown here is derived from an EMBL/GenBank/DDBJ whole genome shotgun (WGS) entry which is preliminary data.</text>
</comment>
<protein>
    <submittedName>
        <fullName evidence="1">Uncharacterized protein</fullName>
    </submittedName>
</protein>
<gene>
    <name evidence="1" type="ORF">F2P81_016731</name>
</gene>
<accession>A0A6A4SDX7</accession>
<name>A0A6A4SDX7_SCOMX</name>
<dbReference type="Proteomes" id="UP000438429">
    <property type="component" value="Unassembled WGS sequence"/>
</dbReference>
<reference evidence="1 2" key="1">
    <citation type="submission" date="2019-06" db="EMBL/GenBank/DDBJ databases">
        <title>Draft genomes of female and male turbot (Scophthalmus maximus).</title>
        <authorList>
            <person name="Xu H."/>
            <person name="Xu X.-W."/>
            <person name="Shao C."/>
            <person name="Chen S."/>
        </authorList>
    </citation>
    <scope>NUCLEOTIDE SEQUENCE [LARGE SCALE GENOMIC DNA]</scope>
    <source>
        <strain evidence="1">Ysfricsl-2016a</strain>
        <tissue evidence="1">Blood</tissue>
    </source>
</reference>
<evidence type="ECO:0000313" key="1">
    <source>
        <dbReference type="EMBL" id="KAF0030000.1"/>
    </source>
</evidence>
<organism evidence="1 2">
    <name type="scientific">Scophthalmus maximus</name>
    <name type="common">Turbot</name>
    <name type="synonym">Psetta maxima</name>
    <dbReference type="NCBI Taxonomy" id="52904"/>
    <lineage>
        <taxon>Eukaryota</taxon>
        <taxon>Metazoa</taxon>
        <taxon>Chordata</taxon>
        <taxon>Craniata</taxon>
        <taxon>Vertebrata</taxon>
        <taxon>Euteleostomi</taxon>
        <taxon>Actinopterygii</taxon>
        <taxon>Neopterygii</taxon>
        <taxon>Teleostei</taxon>
        <taxon>Neoteleostei</taxon>
        <taxon>Acanthomorphata</taxon>
        <taxon>Carangaria</taxon>
        <taxon>Pleuronectiformes</taxon>
        <taxon>Pleuronectoidei</taxon>
        <taxon>Scophthalmidae</taxon>
        <taxon>Scophthalmus</taxon>
    </lineage>
</organism>
<proteinExistence type="predicted"/>
<dbReference type="EMBL" id="VEVO01000015">
    <property type="protein sequence ID" value="KAF0030000.1"/>
    <property type="molecule type" value="Genomic_DNA"/>
</dbReference>